<feature type="domain" description="Type I restriction enzyme R protein C-terminal" evidence="3">
    <location>
        <begin position="69"/>
        <end position="242"/>
    </location>
</feature>
<dbReference type="Pfam" id="PF12008">
    <property type="entry name" value="EcoR124_C"/>
    <property type="match status" value="1"/>
</dbReference>
<gene>
    <name evidence="4" type="ORF">C8N25_105127</name>
</gene>
<dbReference type="GO" id="GO:0003677">
    <property type="term" value="F:DNA binding"/>
    <property type="evidence" value="ECO:0007669"/>
    <property type="project" value="UniProtKB-KW"/>
</dbReference>
<protein>
    <submittedName>
        <fullName evidence="4">Type I restriction modification DNA specificity protein</fullName>
    </submittedName>
</protein>
<sequence length="250" mass="27911">MGEVAKVFSGGTPSSSNPKFYGGDIPFIRSGEINSSETELFLKDEGLNNSSAKLVEKGDLLLAIYGATSGEVGVSRIKGAINQAILNDVDFELELIHRDDINVTYILKLLAKLKDAAPADREKQKKAIVELIVGESQLRSKRELIEKFINQTLPVIEDSEDIPEEFLNFWTKERVDAIKNLSEEESLDAEKLEQVIGDFIYTEKEPLRDDIIGMMTKRPSLRDRKSIAERVKTKIMDFVETFINGISAAA</sequence>
<keyword evidence="1" id="KW-0680">Restriction system</keyword>
<accession>A0A3E0DY48</accession>
<evidence type="ECO:0000256" key="1">
    <source>
        <dbReference type="ARBA" id="ARBA00022747"/>
    </source>
</evidence>
<organism evidence="4 5">
    <name type="scientific">Algoriphagus antarcticus</name>
    <dbReference type="NCBI Taxonomy" id="238540"/>
    <lineage>
        <taxon>Bacteria</taxon>
        <taxon>Pseudomonadati</taxon>
        <taxon>Bacteroidota</taxon>
        <taxon>Cytophagia</taxon>
        <taxon>Cytophagales</taxon>
        <taxon>Cyclobacteriaceae</taxon>
        <taxon>Algoriphagus</taxon>
    </lineage>
</organism>
<dbReference type="EMBL" id="QUNF01000005">
    <property type="protein sequence ID" value="REG91017.1"/>
    <property type="molecule type" value="Genomic_DNA"/>
</dbReference>
<proteinExistence type="predicted"/>
<dbReference type="SUPFAM" id="SSF116734">
    <property type="entry name" value="DNA methylase specificity domain"/>
    <property type="match status" value="1"/>
</dbReference>
<dbReference type="InterPro" id="IPR022625">
    <property type="entry name" value="TypeI_RM_Rsu_C"/>
</dbReference>
<dbReference type="OrthoDB" id="9758243at2"/>
<name>A0A3E0DY48_9BACT</name>
<evidence type="ECO:0000259" key="3">
    <source>
        <dbReference type="Pfam" id="PF12008"/>
    </source>
</evidence>
<dbReference type="PANTHER" id="PTHR30408:SF12">
    <property type="entry name" value="TYPE I RESTRICTION ENZYME MJAVIII SPECIFICITY SUBUNIT"/>
    <property type="match status" value="1"/>
</dbReference>
<evidence type="ECO:0000256" key="2">
    <source>
        <dbReference type="ARBA" id="ARBA00023125"/>
    </source>
</evidence>
<dbReference type="AlphaFoldDB" id="A0A3E0DY48"/>
<comment type="caution">
    <text evidence="4">The sequence shown here is derived from an EMBL/GenBank/DDBJ whole genome shotgun (WGS) entry which is preliminary data.</text>
</comment>
<dbReference type="InterPro" id="IPR052021">
    <property type="entry name" value="Type-I_RS_S_subunit"/>
</dbReference>
<dbReference type="PANTHER" id="PTHR30408">
    <property type="entry name" value="TYPE-1 RESTRICTION ENZYME ECOKI SPECIFICITY PROTEIN"/>
    <property type="match status" value="1"/>
</dbReference>
<dbReference type="Proteomes" id="UP000256405">
    <property type="component" value="Unassembled WGS sequence"/>
</dbReference>
<keyword evidence="5" id="KW-1185">Reference proteome</keyword>
<reference evidence="4 5" key="1">
    <citation type="submission" date="2018-08" db="EMBL/GenBank/DDBJ databases">
        <title>Genomic Encyclopedia of Archaeal and Bacterial Type Strains, Phase II (KMG-II): from individual species to whole genera.</title>
        <authorList>
            <person name="Goeker M."/>
        </authorList>
    </citation>
    <scope>NUCLEOTIDE SEQUENCE [LARGE SCALE GENOMIC DNA]</scope>
    <source>
        <strain evidence="4 5">DSM 15986</strain>
    </source>
</reference>
<dbReference type="InterPro" id="IPR044946">
    <property type="entry name" value="Restrct_endonuc_typeI_TRD_sf"/>
</dbReference>
<evidence type="ECO:0000313" key="5">
    <source>
        <dbReference type="Proteomes" id="UP000256405"/>
    </source>
</evidence>
<keyword evidence="2" id="KW-0238">DNA-binding</keyword>
<dbReference type="Gene3D" id="3.90.220.20">
    <property type="entry name" value="DNA methylase specificity domains"/>
    <property type="match status" value="1"/>
</dbReference>
<dbReference type="GO" id="GO:0009307">
    <property type="term" value="P:DNA restriction-modification system"/>
    <property type="evidence" value="ECO:0007669"/>
    <property type="project" value="UniProtKB-KW"/>
</dbReference>
<evidence type="ECO:0000313" key="4">
    <source>
        <dbReference type="EMBL" id="REG91017.1"/>
    </source>
</evidence>